<evidence type="ECO:0000256" key="5">
    <source>
        <dbReference type="ARBA" id="ARBA00024867"/>
    </source>
</evidence>
<name>A0AAE3DRV1_9FIRM</name>
<protein>
    <recommendedName>
        <fullName evidence="1">Stage 0 sporulation protein A homolog</fullName>
    </recommendedName>
</protein>
<feature type="domain" description="HTH araC/xylS-type" evidence="7">
    <location>
        <begin position="159"/>
        <end position="257"/>
    </location>
</feature>
<dbReference type="PANTHER" id="PTHR43280:SF28">
    <property type="entry name" value="HTH-TYPE TRANSCRIPTIONAL ACTIVATOR RHAS"/>
    <property type="match status" value="1"/>
</dbReference>
<dbReference type="InterPro" id="IPR018060">
    <property type="entry name" value="HTH_AraC"/>
</dbReference>
<dbReference type="PROSITE" id="PS01124">
    <property type="entry name" value="HTH_ARAC_FAMILY_2"/>
    <property type="match status" value="1"/>
</dbReference>
<dbReference type="GO" id="GO:0000160">
    <property type="term" value="P:phosphorelay signal transduction system"/>
    <property type="evidence" value="ECO:0007669"/>
    <property type="project" value="InterPro"/>
</dbReference>
<evidence type="ECO:0000256" key="2">
    <source>
        <dbReference type="ARBA" id="ARBA00023015"/>
    </source>
</evidence>
<dbReference type="SMART" id="SM00342">
    <property type="entry name" value="HTH_ARAC"/>
    <property type="match status" value="1"/>
</dbReference>
<comment type="function">
    <text evidence="5">May play the central regulatory role in sporulation. It may be an element of the effector pathway responsible for the activation of sporulation genes in response to nutritional stress. Spo0A may act in concert with spo0H (a sigma factor) to control the expression of some genes that are critical to the sporulation process.</text>
</comment>
<organism evidence="9 10">
    <name type="scientific">Fusicatenibacter faecihominis</name>
    <dbReference type="NCBI Taxonomy" id="2881276"/>
    <lineage>
        <taxon>Bacteria</taxon>
        <taxon>Bacillati</taxon>
        <taxon>Bacillota</taxon>
        <taxon>Clostridia</taxon>
        <taxon>Lachnospirales</taxon>
        <taxon>Lachnospiraceae</taxon>
        <taxon>Fusicatenibacter</taxon>
    </lineage>
</organism>
<gene>
    <name evidence="9" type="ORF">LKD71_06310</name>
</gene>
<keyword evidence="4" id="KW-0804">Transcription</keyword>
<dbReference type="Gene3D" id="1.10.10.60">
    <property type="entry name" value="Homeodomain-like"/>
    <property type="match status" value="2"/>
</dbReference>
<evidence type="ECO:0000259" key="7">
    <source>
        <dbReference type="PROSITE" id="PS01124"/>
    </source>
</evidence>
<evidence type="ECO:0000313" key="9">
    <source>
        <dbReference type="EMBL" id="MCC2189422.1"/>
    </source>
</evidence>
<dbReference type="GO" id="GO:0043565">
    <property type="term" value="F:sequence-specific DNA binding"/>
    <property type="evidence" value="ECO:0007669"/>
    <property type="project" value="InterPro"/>
</dbReference>
<dbReference type="SUPFAM" id="SSF52172">
    <property type="entry name" value="CheY-like"/>
    <property type="match status" value="1"/>
</dbReference>
<dbReference type="InterPro" id="IPR001789">
    <property type="entry name" value="Sig_transdc_resp-reg_receiver"/>
</dbReference>
<dbReference type="RefSeq" id="WP_227614771.1">
    <property type="nucleotide sequence ID" value="NZ_JAJEPR010000007.1"/>
</dbReference>
<comment type="caution">
    <text evidence="9">The sequence shown here is derived from an EMBL/GenBank/DDBJ whole genome shotgun (WGS) entry which is preliminary data.</text>
</comment>
<evidence type="ECO:0000256" key="1">
    <source>
        <dbReference type="ARBA" id="ARBA00018672"/>
    </source>
</evidence>
<evidence type="ECO:0000256" key="4">
    <source>
        <dbReference type="ARBA" id="ARBA00023163"/>
    </source>
</evidence>
<dbReference type="Pfam" id="PF12833">
    <property type="entry name" value="HTH_18"/>
    <property type="match status" value="1"/>
</dbReference>
<keyword evidence="6" id="KW-0597">Phosphoprotein</keyword>
<sequence length="264" mass="30436">MSKEYSLLLVEDEKNILYGMKNVLACTLNRLSEVLTAENGKEALDVIEMAHPDMIITDLRMPEMDGIALVKEIRARQYTMPIIVLTAIADFQAIKSLIPYGIQNYILKPFSVEDILKETQAAVQKLDEAEKVEQVKKLMTEHPELLDQQEYHGKSELVFQAQTYIKEHLKEGTTLASLAEYLHVSKSYLSTLFKQEAGMTVMEYITCARMKEAKRLLLHTDMRVCEIYEEIGYQSDKYFIAVFKSIEGITPLAFRKKYQMNRMD</sequence>
<proteinExistence type="predicted"/>
<dbReference type="PANTHER" id="PTHR43280">
    <property type="entry name" value="ARAC-FAMILY TRANSCRIPTIONAL REGULATOR"/>
    <property type="match status" value="1"/>
</dbReference>
<dbReference type="GO" id="GO:0003700">
    <property type="term" value="F:DNA-binding transcription factor activity"/>
    <property type="evidence" value="ECO:0007669"/>
    <property type="project" value="InterPro"/>
</dbReference>
<evidence type="ECO:0000256" key="3">
    <source>
        <dbReference type="ARBA" id="ARBA00023125"/>
    </source>
</evidence>
<dbReference type="Proteomes" id="UP001197875">
    <property type="component" value="Unassembled WGS sequence"/>
</dbReference>
<evidence type="ECO:0000256" key="6">
    <source>
        <dbReference type="PROSITE-ProRule" id="PRU00169"/>
    </source>
</evidence>
<dbReference type="InterPro" id="IPR011006">
    <property type="entry name" value="CheY-like_superfamily"/>
</dbReference>
<dbReference type="Gene3D" id="3.40.50.2300">
    <property type="match status" value="1"/>
</dbReference>
<feature type="modified residue" description="4-aspartylphosphate" evidence="6">
    <location>
        <position position="58"/>
    </location>
</feature>
<evidence type="ECO:0000313" key="10">
    <source>
        <dbReference type="Proteomes" id="UP001197875"/>
    </source>
</evidence>
<keyword evidence="3" id="KW-0238">DNA-binding</keyword>
<keyword evidence="2" id="KW-0805">Transcription regulation</keyword>
<reference evidence="9 10" key="1">
    <citation type="submission" date="2021-10" db="EMBL/GenBank/DDBJ databases">
        <title>Anaerobic single-cell dispensing facilitates the cultivation of human gut bacteria.</title>
        <authorList>
            <person name="Afrizal A."/>
        </authorList>
    </citation>
    <scope>NUCLEOTIDE SEQUENCE [LARGE SCALE GENOMIC DNA]</scope>
    <source>
        <strain evidence="9 10">CLA-AA-H277</strain>
    </source>
</reference>
<keyword evidence="10" id="KW-1185">Reference proteome</keyword>
<dbReference type="Pfam" id="PF00072">
    <property type="entry name" value="Response_reg"/>
    <property type="match status" value="1"/>
</dbReference>
<dbReference type="PROSITE" id="PS50110">
    <property type="entry name" value="RESPONSE_REGULATORY"/>
    <property type="match status" value="1"/>
</dbReference>
<dbReference type="CDD" id="cd17536">
    <property type="entry name" value="REC_YesN-like"/>
    <property type="match status" value="1"/>
</dbReference>
<evidence type="ECO:0000259" key="8">
    <source>
        <dbReference type="PROSITE" id="PS50110"/>
    </source>
</evidence>
<accession>A0AAE3DRV1</accession>
<dbReference type="SUPFAM" id="SSF46689">
    <property type="entry name" value="Homeodomain-like"/>
    <property type="match status" value="2"/>
</dbReference>
<dbReference type="EMBL" id="JAJEPR010000007">
    <property type="protein sequence ID" value="MCC2189422.1"/>
    <property type="molecule type" value="Genomic_DNA"/>
</dbReference>
<dbReference type="SMART" id="SM00448">
    <property type="entry name" value="REC"/>
    <property type="match status" value="1"/>
</dbReference>
<dbReference type="InterPro" id="IPR009057">
    <property type="entry name" value="Homeodomain-like_sf"/>
</dbReference>
<dbReference type="AlphaFoldDB" id="A0AAE3DRV1"/>
<feature type="domain" description="Response regulatory" evidence="8">
    <location>
        <begin position="6"/>
        <end position="123"/>
    </location>
</feature>